<keyword evidence="1" id="KW-0812">Transmembrane</keyword>
<organism evidence="2 3">
    <name type="scientific">Desulfobulbus oligotrophicus</name>
    <dbReference type="NCBI Taxonomy" id="1909699"/>
    <lineage>
        <taxon>Bacteria</taxon>
        <taxon>Pseudomonadati</taxon>
        <taxon>Thermodesulfobacteriota</taxon>
        <taxon>Desulfobulbia</taxon>
        <taxon>Desulfobulbales</taxon>
        <taxon>Desulfobulbaceae</taxon>
        <taxon>Desulfobulbus</taxon>
    </lineage>
</organism>
<evidence type="ECO:0000313" key="2">
    <source>
        <dbReference type="EMBL" id="QQG66142.1"/>
    </source>
</evidence>
<name>A0A7T6AR29_9BACT</name>
<dbReference type="AlphaFoldDB" id="A0A7T6AR29"/>
<gene>
    <name evidence="2" type="ORF">HP555_09815</name>
</gene>
<keyword evidence="1" id="KW-0472">Membrane</keyword>
<dbReference type="Proteomes" id="UP000596092">
    <property type="component" value="Chromosome"/>
</dbReference>
<dbReference type="EMBL" id="CP054140">
    <property type="protein sequence ID" value="QQG66142.1"/>
    <property type="molecule type" value="Genomic_DNA"/>
</dbReference>
<dbReference type="KEGG" id="dog:HP555_09815"/>
<dbReference type="RefSeq" id="WP_199261990.1">
    <property type="nucleotide sequence ID" value="NZ_CP054140.1"/>
</dbReference>
<evidence type="ECO:0000313" key="3">
    <source>
        <dbReference type="Proteomes" id="UP000596092"/>
    </source>
</evidence>
<keyword evidence="1" id="KW-1133">Transmembrane helix</keyword>
<protein>
    <submittedName>
        <fullName evidence="2">Uncharacterized protein</fullName>
    </submittedName>
</protein>
<accession>A0A7T6AR29</accession>
<keyword evidence="3" id="KW-1185">Reference proteome</keyword>
<proteinExistence type="predicted"/>
<reference evidence="2 3" key="1">
    <citation type="submission" date="2020-05" db="EMBL/GenBank/DDBJ databases">
        <title>Complete genome of Desulfobulbus oligotrophicus.</title>
        <authorList>
            <person name="Podar M."/>
        </authorList>
    </citation>
    <scope>NUCLEOTIDE SEQUENCE [LARGE SCALE GENOMIC DNA]</scope>
    <source>
        <strain evidence="2 3">Prop6</strain>
    </source>
</reference>
<evidence type="ECO:0000256" key="1">
    <source>
        <dbReference type="SAM" id="Phobius"/>
    </source>
</evidence>
<feature type="transmembrane region" description="Helical" evidence="1">
    <location>
        <begin position="24"/>
        <end position="44"/>
    </location>
</feature>
<sequence>MHRDSLTTHAQSNSPPARRTHRRLPLLIIACCIVMVTLAGPLSVHSTQINQKNPAATGNRQQMCPPACSHFVCLSRWALDNELPTDTHGADMLSLSPFVDPNVTATLPDTSLRNTKDISTQKISIRPLLIVSEPWSPLFTHPLTARAHHRFAGTELSSPRLTTDFSSQGRQPAIAWSQDVVDSIVYTAEENRASFAYQYPVDKTASLNAGVAWIHNLSHITNMPDVFDEDDGNALGTAPGVNLSLGARYKAVSLTGGFIRALDTDHLKEFARIGREDEPVAWNSELAYQTEFLQQETTLAVGYLRSSDSLFSVLPEKRYSTRASMMLFDAAVLHLEYYQDSTLIMGNEEENSHGFTTSIGFGF</sequence>